<dbReference type="PROSITE" id="PS50931">
    <property type="entry name" value="HTH_LYSR"/>
    <property type="match status" value="2"/>
</dbReference>
<dbReference type="InterPro" id="IPR005119">
    <property type="entry name" value="LysR_subst-bd"/>
</dbReference>
<comment type="similarity">
    <text evidence="1">Belongs to the LysR transcriptional regulatory family.</text>
</comment>
<dbReference type="Gene3D" id="1.10.10.10">
    <property type="entry name" value="Winged helix-like DNA-binding domain superfamily/Winged helix DNA-binding domain"/>
    <property type="match status" value="2"/>
</dbReference>
<keyword evidence="2" id="KW-0805">Transcription regulation</keyword>
<dbReference type="Pfam" id="PF03466">
    <property type="entry name" value="LysR_substrate"/>
    <property type="match status" value="1"/>
</dbReference>
<dbReference type="GO" id="GO:0003700">
    <property type="term" value="F:DNA-binding transcription factor activity"/>
    <property type="evidence" value="ECO:0007669"/>
    <property type="project" value="InterPro"/>
</dbReference>
<comment type="caution">
    <text evidence="7">The sequence shown here is derived from an EMBL/GenBank/DDBJ whole genome shotgun (WGS) entry which is preliminary data.</text>
</comment>
<dbReference type="PANTHER" id="PTHR30126:SF98">
    <property type="entry name" value="HTH-TYPE TRANSCRIPTIONAL ACTIVATOR BAUR"/>
    <property type="match status" value="1"/>
</dbReference>
<evidence type="ECO:0000259" key="6">
    <source>
        <dbReference type="PROSITE" id="PS50931"/>
    </source>
</evidence>
<dbReference type="InterPro" id="IPR036390">
    <property type="entry name" value="WH_DNA-bd_sf"/>
</dbReference>
<dbReference type="EMBL" id="JACGXS010000001">
    <property type="protein sequence ID" value="MBA8681268.1"/>
    <property type="molecule type" value="Genomic_DNA"/>
</dbReference>
<reference evidence="7 8" key="1">
    <citation type="submission" date="2020-08" db="EMBL/GenBank/DDBJ databases">
        <title>Stenotrophomonas tumulicola JCM 30961.</title>
        <authorList>
            <person name="Deng Y."/>
        </authorList>
    </citation>
    <scope>NUCLEOTIDE SEQUENCE [LARGE SCALE GENOMIC DNA]</scope>
    <source>
        <strain evidence="7 8">JCM 30961</strain>
    </source>
</reference>
<dbReference type="PRINTS" id="PR00039">
    <property type="entry name" value="HTHLYSR"/>
</dbReference>
<organism evidence="7 8">
    <name type="scientific">Stenotrophomonas tumulicola</name>
    <dbReference type="NCBI Taxonomy" id="1685415"/>
    <lineage>
        <taxon>Bacteria</taxon>
        <taxon>Pseudomonadati</taxon>
        <taxon>Pseudomonadota</taxon>
        <taxon>Gammaproteobacteria</taxon>
        <taxon>Lysobacterales</taxon>
        <taxon>Lysobacteraceae</taxon>
        <taxon>Stenotrophomonas</taxon>
    </lineage>
</organism>
<dbReference type="Proteomes" id="UP000547058">
    <property type="component" value="Unassembled WGS sequence"/>
</dbReference>
<dbReference type="InterPro" id="IPR000847">
    <property type="entry name" value="LysR_HTH_N"/>
</dbReference>
<dbReference type="Gene3D" id="3.40.190.10">
    <property type="entry name" value="Periplasmic binding protein-like II"/>
    <property type="match status" value="2"/>
</dbReference>
<protein>
    <submittedName>
        <fullName evidence="7">LysR family transcriptional regulator</fullName>
    </submittedName>
</protein>
<dbReference type="AlphaFoldDB" id="A0A7W3FKM8"/>
<evidence type="ECO:0000313" key="7">
    <source>
        <dbReference type="EMBL" id="MBA8681268.1"/>
    </source>
</evidence>
<evidence type="ECO:0000256" key="2">
    <source>
        <dbReference type="ARBA" id="ARBA00023015"/>
    </source>
</evidence>
<dbReference type="GO" id="GO:0000976">
    <property type="term" value="F:transcription cis-regulatory region binding"/>
    <property type="evidence" value="ECO:0007669"/>
    <property type="project" value="TreeGrafter"/>
</dbReference>
<feature type="region of interest" description="Disordered" evidence="5">
    <location>
        <begin position="404"/>
        <end position="426"/>
    </location>
</feature>
<evidence type="ECO:0000256" key="3">
    <source>
        <dbReference type="ARBA" id="ARBA00023125"/>
    </source>
</evidence>
<feature type="domain" description="HTH lysR-type" evidence="6">
    <location>
        <begin position="7"/>
        <end position="64"/>
    </location>
</feature>
<keyword evidence="3" id="KW-0238">DNA-binding</keyword>
<dbReference type="PANTHER" id="PTHR30126">
    <property type="entry name" value="HTH-TYPE TRANSCRIPTIONAL REGULATOR"/>
    <property type="match status" value="1"/>
</dbReference>
<proteinExistence type="inferred from homology"/>
<keyword evidence="8" id="KW-1185">Reference proteome</keyword>
<dbReference type="RefSeq" id="WP_182338338.1">
    <property type="nucleotide sequence ID" value="NZ_JACGXS010000001.1"/>
</dbReference>
<evidence type="ECO:0000256" key="4">
    <source>
        <dbReference type="ARBA" id="ARBA00023163"/>
    </source>
</evidence>
<name>A0A7W3FKM8_9GAMM</name>
<dbReference type="SUPFAM" id="SSF53850">
    <property type="entry name" value="Periplasmic binding protein-like II"/>
    <property type="match status" value="1"/>
</dbReference>
<accession>A0A7W3FKM8</accession>
<sequence>MDLLAELNLKHLHALVAVHEHGGISAAAPRINLSQPALTQAIARLERQLDTLLFDRQPGGMAPTEATGLLVPRIQRALGYLSRGVRLARRAGRLPALPSLERRLTLSQLRALIAVDSAGSYTLAAARVGLSQPAMHRAVRELESIIEVPLLQRRGKTLQPTAAATRLLRLVRLALSELAAGLDELATMRHQQGGRLAIGVMPLARALLLPQALARFAQAWPGATVNVVEGPFAEVLADLRAGSLDLLVGAMRDLSAVPDVVQEGLFDDDPVIVGRVGHPLGGGSSGALKFERLLDYPWVIPATGAPVRARWERMFLDRGHEPPTLRIECGSLVITRGLLLEGDWLTLMSRDQFLIERRAGLLTELGLAGPALRRRIGLTSRADWHPTRPQQAFVQTFRDVCAERSSDDPGAWPFRYPSPDHPRTTA</sequence>
<evidence type="ECO:0000256" key="1">
    <source>
        <dbReference type="ARBA" id="ARBA00009437"/>
    </source>
</evidence>
<evidence type="ECO:0000256" key="5">
    <source>
        <dbReference type="SAM" id="MobiDB-lite"/>
    </source>
</evidence>
<evidence type="ECO:0000313" key="8">
    <source>
        <dbReference type="Proteomes" id="UP000547058"/>
    </source>
</evidence>
<dbReference type="InterPro" id="IPR036388">
    <property type="entry name" value="WH-like_DNA-bd_sf"/>
</dbReference>
<dbReference type="Pfam" id="PF00126">
    <property type="entry name" value="HTH_1"/>
    <property type="match status" value="2"/>
</dbReference>
<gene>
    <name evidence="7" type="ORF">H4O11_05545</name>
</gene>
<dbReference type="SUPFAM" id="SSF46785">
    <property type="entry name" value="Winged helix' DNA-binding domain"/>
    <property type="match status" value="2"/>
</dbReference>
<feature type="domain" description="HTH lysR-type" evidence="6">
    <location>
        <begin position="104"/>
        <end position="161"/>
    </location>
</feature>
<keyword evidence="4" id="KW-0804">Transcription</keyword>